<sequence>MELQLPAAAAQVVPPMCTAACALRWWLFGHWEARQRQAANGHGSAHHEACDDETVPRVGDGSPVAAQLRHAPSLLRGASGGGVGTAATHCTVRSCTAVVLALGEAVCPSPRTSCQSFQGFFEVPSWDDAWTSSLALDKSQWSMDGTASSSREALDKMAWLPSEALPEWPSA</sequence>
<gene>
    <name evidence="2" type="ORF">PBAH0796_LOCUS30972</name>
</gene>
<accession>A0A7S0B9I9</accession>
<protein>
    <submittedName>
        <fullName evidence="2">Uncharacterized protein</fullName>
    </submittedName>
</protein>
<dbReference type="AlphaFoldDB" id="A0A7S0B9I9"/>
<organism evidence="2">
    <name type="scientific">Pyrodinium bahamense</name>
    <dbReference type="NCBI Taxonomy" id="73915"/>
    <lineage>
        <taxon>Eukaryota</taxon>
        <taxon>Sar</taxon>
        <taxon>Alveolata</taxon>
        <taxon>Dinophyceae</taxon>
        <taxon>Gonyaulacales</taxon>
        <taxon>Pyrocystaceae</taxon>
        <taxon>Pyrodinium</taxon>
    </lineage>
</organism>
<dbReference type="EMBL" id="HBEG01051001">
    <property type="protein sequence ID" value="CAD8387284.1"/>
    <property type="molecule type" value="Transcribed_RNA"/>
</dbReference>
<evidence type="ECO:0000256" key="1">
    <source>
        <dbReference type="SAM" id="MobiDB-lite"/>
    </source>
</evidence>
<proteinExistence type="predicted"/>
<evidence type="ECO:0000313" key="2">
    <source>
        <dbReference type="EMBL" id="CAD8387284.1"/>
    </source>
</evidence>
<name>A0A7S0B9I9_9DINO</name>
<reference evidence="2" key="1">
    <citation type="submission" date="2021-01" db="EMBL/GenBank/DDBJ databases">
        <authorList>
            <person name="Corre E."/>
            <person name="Pelletier E."/>
            <person name="Niang G."/>
            <person name="Scheremetjew M."/>
            <person name="Finn R."/>
            <person name="Kale V."/>
            <person name="Holt S."/>
            <person name="Cochrane G."/>
            <person name="Meng A."/>
            <person name="Brown T."/>
            <person name="Cohen L."/>
        </authorList>
    </citation>
    <scope>NUCLEOTIDE SEQUENCE</scope>
    <source>
        <strain evidence="2">Pbaha01</strain>
    </source>
</reference>
<feature type="region of interest" description="Disordered" evidence="1">
    <location>
        <begin position="39"/>
        <end position="63"/>
    </location>
</feature>